<evidence type="ECO:0000313" key="2">
    <source>
        <dbReference type="Proteomes" id="UP000283269"/>
    </source>
</evidence>
<dbReference type="OrthoDB" id="414540at2759"/>
<dbReference type="Proteomes" id="UP000283269">
    <property type="component" value="Unassembled WGS sequence"/>
</dbReference>
<dbReference type="AlphaFoldDB" id="A0A409WYC3"/>
<name>A0A409WYC3_PSICY</name>
<protein>
    <submittedName>
        <fullName evidence="1">Uncharacterized protein</fullName>
    </submittedName>
</protein>
<comment type="caution">
    <text evidence="1">The sequence shown here is derived from an EMBL/GenBank/DDBJ whole genome shotgun (WGS) entry which is preliminary data.</text>
</comment>
<evidence type="ECO:0000313" key="1">
    <source>
        <dbReference type="EMBL" id="PPQ83486.1"/>
    </source>
</evidence>
<proteinExistence type="predicted"/>
<keyword evidence="2" id="KW-1185">Reference proteome</keyword>
<accession>A0A409WYC3</accession>
<organism evidence="1 2">
    <name type="scientific">Psilocybe cyanescens</name>
    <dbReference type="NCBI Taxonomy" id="93625"/>
    <lineage>
        <taxon>Eukaryota</taxon>
        <taxon>Fungi</taxon>
        <taxon>Dikarya</taxon>
        <taxon>Basidiomycota</taxon>
        <taxon>Agaricomycotina</taxon>
        <taxon>Agaricomycetes</taxon>
        <taxon>Agaricomycetidae</taxon>
        <taxon>Agaricales</taxon>
        <taxon>Agaricineae</taxon>
        <taxon>Strophariaceae</taxon>
        <taxon>Psilocybe</taxon>
    </lineage>
</organism>
<reference evidence="1 2" key="1">
    <citation type="journal article" date="2018" name="Evol. Lett.">
        <title>Horizontal gene cluster transfer increased hallucinogenic mushroom diversity.</title>
        <authorList>
            <person name="Reynolds H.T."/>
            <person name="Vijayakumar V."/>
            <person name="Gluck-Thaler E."/>
            <person name="Korotkin H.B."/>
            <person name="Matheny P.B."/>
            <person name="Slot J.C."/>
        </authorList>
    </citation>
    <scope>NUCLEOTIDE SEQUENCE [LARGE SCALE GENOMIC DNA]</scope>
    <source>
        <strain evidence="1 2">2631</strain>
    </source>
</reference>
<gene>
    <name evidence="1" type="ORF">CVT25_006977</name>
</gene>
<sequence length="166" mass="18596">MVPSALYQKLLDLSKKHADPASLEEILAIRSPDAIHAWGHRYLVTRNPLLGDRMDNEAFKAHLCSTGPYLGDGTNKVHSITIDEHQRTSVVHMSYFLQAAKAEEVVEQDLIWTLKFTEDEDVDKILIKETVEFIDAAASSRLGEIIRSIHGEVTEDVRGGITLRGF</sequence>
<dbReference type="InParanoid" id="A0A409WYC3"/>
<dbReference type="EMBL" id="NHYD01003013">
    <property type="protein sequence ID" value="PPQ83486.1"/>
    <property type="molecule type" value="Genomic_DNA"/>
</dbReference>